<dbReference type="InParanoid" id="A2E8K1"/>
<evidence type="ECO:0000313" key="3">
    <source>
        <dbReference type="Proteomes" id="UP000001542"/>
    </source>
</evidence>
<dbReference type="KEGG" id="tva:4768977"/>
<organism evidence="2 3">
    <name type="scientific">Trichomonas vaginalis (strain ATCC PRA-98 / G3)</name>
    <dbReference type="NCBI Taxonomy" id="412133"/>
    <lineage>
        <taxon>Eukaryota</taxon>
        <taxon>Metamonada</taxon>
        <taxon>Parabasalia</taxon>
        <taxon>Trichomonadida</taxon>
        <taxon>Trichomonadidae</taxon>
        <taxon>Trichomonas</taxon>
    </lineage>
</organism>
<evidence type="ECO:0000313" key="2">
    <source>
        <dbReference type="EMBL" id="EAY11038.1"/>
    </source>
</evidence>
<dbReference type="RefSeq" id="XP_001323261.1">
    <property type="nucleotide sequence ID" value="XM_001323226.1"/>
</dbReference>
<evidence type="ECO:0000256" key="1">
    <source>
        <dbReference type="SAM" id="Coils"/>
    </source>
</evidence>
<reference evidence="2" key="1">
    <citation type="submission" date="2006-10" db="EMBL/GenBank/DDBJ databases">
        <authorList>
            <person name="Amadeo P."/>
            <person name="Zhao Q."/>
            <person name="Wortman J."/>
            <person name="Fraser-Liggett C."/>
            <person name="Carlton J."/>
        </authorList>
    </citation>
    <scope>NUCLEOTIDE SEQUENCE</scope>
    <source>
        <strain evidence="2">G3</strain>
    </source>
</reference>
<name>A2E8K1_TRIV3</name>
<proteinExistence type="predicted"/>
<sequence>MRSRNSSLIRTDSEKYEELANIGLRSSPNDFDEEEEQSELEESIQLVREAKKYVTLYIMEKRKVAALEQELESVYQKLTNNAKEVITLQNECDNIAKRYEDNIQQMAKNQRITIERNSNLEIEVRRLKDHISSIEEQQYEEEGENDDMNHLRDQITSLIKEKMELQEQLDDSFEKQKETEDSLSSQAQILKKHFEEALAQNKELALKNQQQASQIQLFGTQVRIAQTQIEQDKSEKDQLNARNAQLLQEIARLKQSSPKNDGATNSNDLSSKIIELSTKNVSLQNENAQLQAKITELQDQIEEKDFGYEEDYESRIETLEKVIENMRDKLNYLENLNKNSPKNGNQSVDQERLKQLEAEHQFCNKEILESKQKTIDNLTQQNEQLQAELEAEKQKNYDLTVEIGELKKRPDAMKSIVKMYTEKYQQAEKARSALQKQLDEMMKH</sequence>
<dbReference type="AlphaFoldDB" id="A2E8K1"/>
<dbReference type="EMBL" id="DS113327">
    <property type="protein sequence ID" value="EAY11038.1"/>
    <property type="molecule type" value="Genomic_DNA"/>
</dbReference>
<feature type="coiled-coil region" evidence="1">
    <location>
        <begin position="117"/>
        <end position="175"/>
    </location>
</feature>
<gene>
    <name evidence="2" type="ORF">TVAG_410410</name>
</gene>
<dbReference type="VEuPathDB" id="TrichDB:TVAG_410410"/>
<dbReference type="SMR" id="A2E8K1"/>
<feature type="coiled-coil region" evidence="1">
    <location>
        <begin position="222"/>
        <end position="444"/>
    </location>
</feature>
<reference evidence="2" key="2">
    <citation type="journal article" date="2007" name="Science">
        <title>Draft genome sequence of the sexually transmitted pathogen Trichomonas vaginalis.</title>
        <authorList>
            <person name="Carlton J.M."/>
            <person name="Hirt R.P."/>
            <person name="Silva J.C."/>
            <person name="Delcher A.L."/>
            <person name="Schatz M."/>
            <person name="Zhao Q."/>
            <person name="Wortman J.R."/>
            <person name="Bidwell S.L."/>
            <person name="Alsmark U.C.M."/>
            <person name="Besteiro S."/>
            <person name="Sicheritz-Ponten T."/>
            <person name="Noel C.J."/>
            <person name="Dacks J.B."/>
            <person name="Foster P.G."/>
            <person name="Simillion C."/>
            <person name="Van de Peer Y."/>
            <person name="Miranda-Saavedra D."/>
            <person name="Barton G.J."/>
            <person name="Westrop G.D."/>
            <person name="Mueller S."/>
            <person name="Dessi D."/>
            <person name="Fiori P.L."/>
            <person name="Ren Q."/>
            <person name="Paulsen I."/>
            <person name="Zhang H."/>
            <person name="Bastida-Corcuera F.D."/>
            <person name="Simoes-Barbosa A."/>
            <person name="Brown M.T."/>
            <person name="Hayes R.D."/>
            <person name="Mukherjee M."/>
            <person name="Okumura C.Y."/>
            <person name="Schneider R."/>
            <person name="Smith A.J."/>
            <person name="Vanacova S."/>
            <person name="Villalvazo M."/>
            <person name="Haas B.J."/>
            <person name="Pertea M."/>
            <person name="Feldblyum T.V."/>
            <person name="Utterback T.R."/>
            <person name="Shu C.L."/>
            <person name="Osoegawa K."/>
            <person name="de Jong P.J."/>
            <person name="Hrdy I."/>
            <person name="Horvathova L."/>
            <person name="Zubacova Z."/>
            <person name="Dolezal P."/>
            <person name="Malik S.B."/>
            <person name="Logsdon J.M. Jr."/>
            <person name="Henze K."/>
            <person name="Gupta A."/>
            <person name="Wang C.C."/>
            <person name="Dunne R.L."/>
            <person name="Upcroft J.A."/>
            <person name="Upcroft P."/>
            <person name="White O."/>
            <person name="Salzberg S.L."/>
            <person name="Tang P."/>
            <person name="Chiu C.-H."/>
            <person name="Lee Y.-S."/>
            <person name="Embley T.M."/>
            <person name="Coombs G.H."/>
            <person name="Mottram J.C."/>
            <person name="Tachezy J."/>
            <person name="Fraser-Liggett C.M."/>
            <person name="Johnson P.J."/>
        </authorList>
    </citation>
    <scope>NUCLEOTIDE SEQUENCE [LARGE SCALE GENOMIC DNA]</scope>
    <source>
        <strain evidence="2">G3</strain>
    </source>
</reference>
<keyword evidence="1" id="KW-0175">Coiled coil</keyword>
<dbReference type="Proteomes" id="UP000001542">
    <property type="component" value="Unassembled WGS sequence"/>
</dbReference>
<protein>
    <submittedName>
        <fullName evidence="2">Uncharacterized protein</fullName>
    </submittedName>
</protein>
<accession>A2E8K1</accession>
<keyword evidence="3" id="KW-1185">Reference proteome</keyword>
<dbReference type="VEuPathDB" id="TrichDB:TVAGG3_0358560"/>